<dbReference type="RefSeq" id="WP_310929150.1">
    <property type="nucleotide sequence ID" value="NZ_JAMQOQ010000003.1"/>
</dbReference>
<proteinExistence type="predicted"/>
<reference evidence="3 4" key="1">
    <citation type="submission" date="2022-06" db="EMBL/GenBank/DDBJ databases">
        <title>Halogeometricum sp. a new haloarchaeum isolate from saline soil.</title>
        <authorList>
            <person name="Strakova D."/>
            <person name="Galisteo C."/>
            <person name="Sanchez-Porro C."/>
            <person name="Ventosa A."/>
        </authorList>
    </citation>
    <scope>NUCLEOTIDE SEQUENCE [LARGE SCALE GENOMIC DNA]</scope>
    <source>
        <strain evidence="4">S3BR25-2</strain>
    </source>
</reference>
<evidence type="ECO:0000259" key="2">
    <source>
        <dbReference type="Pfam" id="PF18545"/>
    </source>
</evidence>
<evidence type="ECO:0000313" key="4">
    <source>
        <dbReference type="Proteomes" id="UP001254813"/>
    </source>
</evidence>
<dbReference type="InterPro" id="IPR040624">
    <property type="entry name" value="HalOD1"/>
</dbReference>
<accession>A0ABU2G3B4</accession>
<gene>
    <name evidence="3" type="ORF">NDI79_13950</name>
</gene>
<dbReference type="Proteomes" id="UP001254813">
    <property type="component" value="Unassembled WGS sequence"/>
</dbReference>
<dbReference type="EMBL" id="JAMQOQ010000003">
    <property type="protein sequence ID" value="MDS0295277.1"/>
    <property type="molecule type" value="Genomic_DNA"/>
</dbReference>
<dbReference type="Pfam" id="PF18545">
    <property type="entry name" value="HalOD1"/>
    <property type="match status" value="1"/>
</dbReference>
<evidence type="ECO:0000313" key="3">
    <source>
        <dbReference type="EMBL" id="MDS0295277.1"/>
    </source>
</evidence>
<keyword evidence="4" id="KW-1185">Reference proteome</keyword>
<sequence>MEYEIEGGESISMAVVRTVSAVEGRKPCSLRTLTDVLDPDALDVLCAPQYGGAARTGGRVSFVYSGCRVTVDNGEYLTVQPLEDRLYDESDPEPTDRQVSR</sequence>
<protein>
    <recommendedName>
        <fullName evidence="2">Halobacterial output domain-containing protein</fullName>
    </recommendedName>
</protein>
<name>A0ABU2G3B4_9EURY</name>
<feature type="region of interest" description="Disordered" evidence="1">
    <location>
        <begin position="82"/>
        <end position="101"/>
    </location>
</feature>
<comment type="caution">
    <text evidence="3">The sequence shown here is derived from an EMBL/GenBank/DDBJ whole genome shotgun (WGS) entry which is preliminary data.</text>
</comment>
<evidence type="ECO:0000256" key="1">
    <source>
        <dbReference type="SAM" id="MobiDB-lite"/>
    </source>
</evidence>
<organism evidence="3 4">
    <name type="scientific">Halogeometricum luteum</name>
    <dbReference type="NCBI Taxonomy" id="2950537"/>
    <lineage>
        <taxon>Archaea</taxon>
        <taxon>Methanobacteriati</taxon>
        <taxon>Methanobacteriota</taxon>
        <taxon>Stenosarchaea group</taxon>
        <taxon>Halobacteria</taxon>
        <taxon>Halobacteriales</taxon>
        <taxon>Haloferacaceae</taxon>
        <taxon>Halogeometricum</taxon>
    </lineage>
</organism>
<feature type="domain" description="Halobacterial output" evidence="2">
    <location>
        <begin position="8"/>
        <end position="81"/>
    </location>
</feature>